<dbReference type="GO" id="GO:0006313">
    <property type="term" value="P:DNA transposition"/>
    <property type="evidence" value="ECO:0007669"/>
    <property type="project" value="InterPro"/>
</dbReference>
<accession>A0A238XQE8</accession>
<dbReference type="Pfam" id="PF01527">
    <property type="entry name" value="HTH_Tnp_1"/>
    <property type="match status" value="1"/>
</dbReference>
<name>A0A238XQE8_9RHOB</name>
<dbReference type="Proteomes" id="UP000198417">
    <property type="component" value="Unassembled WGS sequence"/>
</dbReference>
<dbReference type="EMBL" id="FZNN01000012">
    <property type="protein sequence ID" value="SNR61195.1"/>
    <property type="molecule type" value="Genomic_DNA"/>
</dbReference>
<dbReference type="InterPro" id="IPR002514">
    <property type="entry name" value="Transposase_8"/>
</dbReference>
<proteinExistence type="predicted"/>
<gene>
    <name evidence="1" type="ORF">SAMN06265370_112112</name>
</gene>
<protein>
    <submittedName>
        <fullName evidence="1">Transposase</fullName>
    </submittedName>
</protein>
<organism evidence="1 2">
    <name type="scientific">Puniceibacterium sediminis</name>
    <dbReference type="NCBI Taxonomy" id="1608407"/>
    <lineage>
        <taxon>Bacteria</taxon>
        <taxon>Pseudomonadati</taxon>
        <taxon>Pseudomonadota</taxon>
        <taxon>Alphaproteobacteria</taxon>
        <taxon>Rhodobacterales</taxon>
        <taxon>Paracoccaceae</taxon>
        <taxon>Puniceibacterium</taxon>
    </lineage>
</organism>
<sequence length="44" mass="4938">MMRSRFTVEQIIGVLKEQEAGISVADLYRTHGASDAMVRKWKAG</sequence>
<reference evidence="1 2" key="1">
    <citation type="submission" date="2017-06" db="EMBL/GenBank/DDBJ databases">
        <authorList>
            <person name="Kim H.J."/>
            <person name="Triplett B.A."/>
        </authorList>
    </citation>
    <scope>NUCLEOTIDE SEQUENCE [LARGE SCALE GENOMIC DNA]</scope>
    <source>
        <strain evidence="1 2">DSM 29052</strain>
    </source>
</reference>
<keyword evidence="2" id="KW-1185">Reference proteome</keyword>
<dbReference type="InterPro" id="IPR009057">
    <property type="entry name" value="Homeodomain-like_sf"/>
</dbReference>
<dbReference type="SUPFAM" id="SSF46689">
    <property type="entry name" value="Homeodomain-like"/>
    <property type="match status" value="1"/>
</dbReference>
<dbReference type="AlphaFoldDB" id="A0A238XQE8"/>
<evidence type="ECO:0000313" key="2">
    <source>
        <dbReference type="Proteomes" id="UP000198417"/>
    </source>
</evidence>
<dbReference type="GO" id="GO:0004803">
    <property type="term" value="F:transposase activity"/>
    <property type="evidence" value="ECO:0007669"/>
    <property type="project" value="InterPro"/>
</dbReference>
<evidence type="ECO:0000313" key="1">
    <source>
        <dbReference type="EMBL" id="SNR61195.1"/>
    </source>
</evidence>
<dbReference type="GO" id="GO:0003677">
    <property type="term" value="F:DNA binding"/>
    <property type="evidence" value="ECO:0007669"/>
    <property type="project" value="InterPro"/>
</dbReference>